<dbReference type="InterPro" id="IPR051449">
    <property type="entry name" value="ABC-2_transporter_component"/>
</dbReference>
<feature type="transmembrane region" description="Helical" evidence="6">
    <location>
        <begin position="93"/>
        <end position="118"/>
    </location>
</feature>
<dbReference type="KEGG" id="mcad:Pan265_06970"/>
<gene>
    <name evidence="7" type="ORF">Pan265_06970</name>
</gene>
<evidence type="ECO:0000256" key="6">
    <source>
        <dbReference type="SAM" id="Phobius"/>
    </source>
</evidence>
<dbReference type="AlphaFoldDB" id="A0A518BV83"/>
<protein>
    <submittedName>
        <fullName evidence="7">ABC-2 family transporter protein</fullName>
    </submittedName>
</protein>
<dbReference type="GO" id="GO:0140359">
    <property type="term" value="F:ABC-type transporter activity"/>
    <property type="evidence" value="ECO:0007669"/>
    <property type="project" value="InterPro"/>
</dbReference>
<feature type="transmembrane region" description="Helical" evidence="6">
    <location>
        <begin position="130"/>
        <end position="152"/>
    </location>
</feature>
<proteinExistence type="predicted"/>
<dbReference type="GO" id="GO:0005886">
    <property type="term" value="C:plasma membrane"/>
    <property type="evidence" value="ECO:0007669"/>
    <property type="project" value="UniProtKB-SubCell"/>
</dbReference>
<dbReference type="Proteomes" id="UP000320386">
    <property type="component" value="Chromosome"/>
</dbReference>
<keyword evidence="5 6" id="KW-0472">Membrane</keyword>
<name>A0A518BV83_9BACT</name>
<feature type="transmembrane region" description="Helical" evidence="6">
    <location>
        <begin position="216"/>
        <end position="234"/>
    </location>
</feature>
<dbReference type="Pfam" id="PF12679">
    <property type="entry name" value="ABC2_membrane_2"/>
    <property type="match status" value="1"/>
</dbReference>
<feature type="transmembrane region" description="Helical" evidence="6">
    <location>
        <begin position="51"/>
        <end position="72"/>
    </location>
</feature>
<keyword evidence="3 6" id="KW-0812">Transmembrane</keyword>
<sequence length="240" mass="26647">MYATWTIAKRETLSLFYAPVAYLVLGLFTFIASMIFLGLFDSGAPASMRNLFFWVAILLAFVLPAVSMRLLSEEIKSGTLELIMTAPVSDAQLVLGKWIGALIFYLAMLSPLVLQVLILELHGTPDYGPILTGLAGLVLVGAFYLAIGVFASSLSDSQIVAYMVTALFTGMFTVGLWMIGRSVSWLPEWSKKACYYLSVVGQYEDFSKGLIDTSNFVYFVSLTLFFLFLAVKLVESRRWR</sequence>
<reference evidence="7 8" key="1">
    <citation type="submission" date="2019-02" db="EMBL/GenBank/DDBJ databases">
        <title>Deep-cultivation of Planctomycetes and their phenomic and genomic characterization uncovers novel biology.</title>
        <authorList>
            <person name="Wiegand S."/>
            <person name="Jogler M."/>
            <person name="Boedeker C."/>
            <person name="Pinto D."/>
            <person name="Vollmers J."/>
            <person name="Rivas-Marin E."/>
            <person name="Kohn T."/>
            <person name="Peeters S.H."/>
            <person name="Heuer A."/>
            <person name="Rast P."/>
            <person name="Oberbeckmann S."/>
            <person name="Bunk B."/>
            <person name="Jeske O."/>
            <person name="Meyerdierks A."/>
            <person name="Storesund J.E."/>
            <person name="Kallscheuer N."/>
            <person name="Luecker S."/>
            <person name="Lage O.M."/>
            <person name="Pohl T."/>
            <person name="Merkel B.J."/>
            <person name="Hornburger P."/>
            <person name="Mueller R.-W."/>
            <person name="Bruemmer F."/>
            <person name="Labrenz M."/>
            <person name="Spormann A.M."/>
            <person name="Op den Camp H."/>
            <person name="Overmann J."/>
            <person name="Amann R."/>
            <person name="Jetten M.S.M."/>
            <person name="Mascher T."/>
            <person name="Medema M.H."/>
            <person name="Devos D.P."/>
            <person name="Kaster A.-K."/>
            <person name="Ovreas L."/>
            <person name="Rohde M."/>
            <person name="Galperin M.Y."/>
            <person name="Jogler C."/>
        </authorList>
    </citation>
    <scope>NUCLEOTIDE SEQUENCE [LARGE SCALE GENOMIC DNA]</scope>
    <source>
        <strain evidence="7 8">Pan265</strain>
    </source>
</reference>
<keyword evidence="8" id="KW-1185">Reference proteome</keyword>
<dbReference type="PANTHER" id="PTHR30294">
    <property type="entry name" value="MEMBRANE COMPONENT OF ABC TRANSPORTER YHHJ-RELATED"/>
    <property type="match status" value="1"/>
</dbReference>
<feature type="transmembrane region" description="Helical" evidence="6">
    <location>
        <begin position="159"/>
        <end position="179"/>
    </location>
</feature>
<dbReference type="RefSeq" id="WP_145444998.1">
    <property type="nucleotide sequence ID" value="NZ_CP036280.1"/>
</dbReference>
<comment type="subcellular location">
    <subcellularLocation>
        <location evidence="1">Cell membrane</location>
        <topology evidence="1">Multi-pass membrane protein</topology>
    </subcellularLocation>
</comment>
<keyword evidence="4 6" id="KW-1133">Transmembrane helix</keyword>
<evidence type="ECO:0000256" key="4">
    <source>
        <dbReference type="ARBA" id="ARBA00022989"/>
    </source>
</evidence>
<keyword evidence="2" id="KW-1003">Cell membrane</keyword>
<evidence type="ECO:0000313" key="7">
    <source>
        <dbReference type="EMBL" id="QDU70857.1"/>
    </source>
</evidence>
<accession>A0A518BV83</accession>
<evidence type="ECO:0000256" key="2">
    <source>
        <dbReference type="ARBA" id="ARBA00022475"/>
    </source>
</evidence>
<evidence type="ECO:0000256" key="5">
    <source>
        <dbReference type="ARBA" id="ARBA00023136"/>
    </source>
</evidence>
<feature type="transmembrane region" description="Helical" evidence="6">
    <location>
        <begin position="12"/>
        <end position="39"/>
    </location>
</feature>
<dbReference type="EMBL" id="CP036280">
    <property type="protein sequence ID" value="QDU70857.1"/>
    <property type="molecule type" value="Genomic_DNA"/>
</dbReference>
<dbReference type="PANTHER" id="PTHR30294:SF29">
    <property type="entry name" value="MULTIDRUG ABC TRANSPORTER PERMEASE YBHS-RELATED"/>
    <property type="match status" value="1"/>
</dbReference>
<evidence type="ECO:0000256" key="1">
    <source>
        <dbReference type="ARBA" id="ARBA00004651"/>
    </source>
</evidence>
<evidence type="ECO:0000313" key="8">
    <source>
        <dbReference type="Proteomes" id="UP000320386"/>
    </source>
</evidence>
<dbReference type="OrthoDB" id="9794512at2"/>
<evidence type="ECO:0000256" key="3">
    <source>
        <dbReference type="ARBA" id="ARBA00022692"/>
    </source>
</evidence>
<organism evidence="7 8">
    <name type="scientific">Mucisphaera calidilacus</name>
    <dbReference type="NCBI Taxonomy" id="2527982"/>
    <lineage>
        <taxon>Bacteria</taxon>
        <taxon>Pseudomonadati</taxon>
        <taxon>Planctomycetota</taxon>
        <taxon>Phycisphaerae</taxon>
        <taxon>Phycisphaerales</taxon>
        <taxon>Phycisphaeraceae</taxon>
        <taxon>Mucisphaera</taxon>
    </lineage>
</organism>